<comment type="caution">
    <text evidence="1">The sequence shown here is derived from an EMBL/GenBank/DDBJ whole genome shotgun (WGS) entry which is preliminary data.</text>
</comment>
<sequence>MWAVYAAKYTNQYNMQCRLDNSERSWSTMQEIVLRTKLHDPLGRGVEERLGSLLVLNGDSGYLYTCRFK</sequence>
<dbReference type="EMBL" id="BGZK01000057">
    <property type="protein sequence ID" value="GBP13387.1"/>
    <property type="molecule type" value="Genomic_DNA"/>
</dbReference>
<evidence type="ECO:0000313" key="1">
    <source>
        <dbReference type="EMBL" id="GBP13387.1"/>
    </source>
</evidence>
<accession>A0A4C1TIX2</accession>
<reference evidence="1 2" key="1">
    <citation type="journal article" date="2019" name="Commun. Biol.">
        <title>The bagworm genome reveals a unique fibroin gene that provides high tensile strength.</title>
        <authorList>
            <person name="Kono N."/>
            <person name="Nakamura H."/>
            <person name="Ohtoshi R."/>
            <person name="Tomita M."/>
            <person name="Numata K."/>
            <person name="Arakawa K."/>
        </authorList>
    </citation>
    <scope>NUCLEOTIDE SEQUENCE [LARGE SCALE GENOMIC DNA]</scope>
</reference>
<organism evidence="1 2">
    <name type="scientific">Eumeta variegata</name>
    <name type="common">Bagworm moth</name>
    <name type="synonym">Eumeta japonica</name>
    <dbReference type="NCBI Taxonomy" id="151549"/>
    <lineage>
        <taxon>Eukaryota</taxon>
        <taxon>Metazoa</taxon>
        <taxon>Ecdysozoa</taxon>
        <taxon>Arthropoda</taxon>
        <taxon>Hexapoda</taxon>
        <taxon>Insecta</taxon>
        <taxon>Pterygota</taxon>
        <taxon>Neoptera</taxon>
        <taxon>Endopterygota</taxon>
        <taxon>Lepidoptera</taxon>
        <taxon>Glossata</taxon>
        <taxon>Ditrysia</taxon>
        <taxon>Tineoidea</taxon>
        <taxon>Psychidae</taxon>
        <taxon>Oiketicinae</taxon>
        <taxon>Eumeta</taxon>
    </lineage>
</organism>
<dbReference type="Proteomes" id="UP000299102">
    <property type="component" value="Unassembled WGS sequence"/>
</dbReference>
<keyword evidence="2" id="KW-1185">Reference proteome</keyword>
<gene>
    <name evidence="1" type="ORF">EVAR_4151_1</name>
</gene>
<name>A0A4C1TIX2_EUMVA</name>
<proteinExistence type="predicted"/>
<protein>
    <submittedName>
        <fullName evidence="1">Uncharacterized protein</fullName>
    </submittedName>
</protein>
<dbReference type="AlphaFoldDB" id="A0A4C1TIX2"/>
<evidence type="ECO:0000313" key="2">
    <source>
        <dbReference type="Proteomes" id="UP000299102"/>
    </source>
</evidence>